<gene>
    <name evidence="2" type="ORF">CAB88_31690</name>
</gene>
<dbReference type="GeneID" id="67470630"/>
<dbReference type="AlphaFoldDB" id="A0A1W6WYC2"/>
<evidence type="ECO:0000256" key="1">
    <source>
        <dbReference type="SAM" id="Phobius"/>
    </source>
</evidence>
<geneLocation type="plasmid" evidence="2 3">
    <name>poh2</name>
</geneLocation>
<feature type="transmembrane region" description="Helical" evidence="1">
    <location>
        <begin position="115"/>
        <end position="138"/>
    </location>
</feature>
<keyword evidence="1" id="KW-0472">Membrane</keyword>
<reference evidence="2 3" key="1">
    <citation type="submission" date="2017-04" db="EMBL/GenBank/DDBJ databases">
        <title>Complete Genome Sequence of Bacillus thuringiensis type Strain ATCC 10792.</title>
        <authorList>
            <person name="Oh D.-H."/>
            <person name="Park B.-J."/>
            <person name="Shuai W."/>
            <person name="Chelliah R."/>
        </authorList>
    </citation>
    <scope>NUCLEOTIDE SEQUENCE [LARGE SCALE GENOMIC DNA]</scope>
    <source>
        <strain evidence="2 3">ATCC 10792</strain>
        <plasmid evidence="2 3">poh2</plasmid>
    </source>
</reference>
<feature type="transmembrane region" description="Helical" evidence="1">
    <location>
        <begin position="263"/>
        <end position="285"/>
    </location>
</feature>
<name>A0A1W6WYC2_BACTU</name>
<organism evidence="2 3">
    <name type="scientific">Bacillus thuringiensis</name>
    <dbReference type="NCBI Taxonomy" id="1428"/>
    <lineage>
        <taxon>Bacteria</taxon>
        <taxon>Bacillati</taxon>
        <taxon>Bacillota</taxon>
        <taxon>Bacilli</taxon>
        <taxon>Bacillales</taxon>
        <taxon>Bacillaceae</taxon>
        <taxon>Bacillus</taxon>
        <taxon>Bacillus cereus group</taxon>
    </lineage>
</organism>
<keyword evidence="1" id="KW-1133">Transmembrane helix</keyword>
<proteinExistence type="predicted"/>
<evidence type="ECO:0000313" key="2">
    <source>
        <dbReference type="EMBL" id="ARP61575.1"/>
    </source>
</evidence>
<dbReference type="Proteomes" id="UP000194143">
    <property type="component" value="Plasmid poh2"/>
</dbReference>
<sequence length="296" mass="34099">MSIDLLVSLFVYLLVLIFFGIGAYQTYALCTSIEERKLQRTKIAQSIQQKKKKFILVNNKSKFQQKLSTAEIKYIKASHYQITRMVVLLFLAIYYLAIPYVTLGEFSVMSLLVVWSIYLATEPIFKYSIISMIINYLITLKYQKKITEVFTLFDVLKADLYSLNPSQEVNIYGIIRDSLPMFEHINGTIARFLSLWKSDPEKAKDVFYEDIGGEGTKALGDIIFKMDQTSKEQALETINAESSVFAFSYYEAQMQQSGKRKTLMFGIFTTTSLLIISWLVIYIFAMFNDILGKSHI</sequence>
<dbReference type="RefSeq" id="WP_000020776.1">
    <property type="nucleotide sequence ID" value="NZ_CP011357.1"/>
</dbReference>
<dbReference type="KEGG" id="bthy:AQ980_31425"/>
<accession>A0A1W6WYC2</accession>
<keyword evidence="3" id="KW-1185">Reference proteome</keyword>
<dbReference type="EMBL" id="CP021063">
    <property type="protein sequence ID" value="ARP61575.1"/>
    <property type="molecule type" value="Genomic_DNA"/>
</dbReference>
<keyword evidence="1" id="KW-0812">Transmembrane</keyword>
<evidence type="ECO:0008006" key="4">
    <source>
        <dbReference type="Google" id="ProtNLM"/>
    </source>
</evidence>
<feature type="transmembrane region" description="Helical" evidence="1">
    <location>
        <begin position="6"/>
        <end position="30"/>
    </location>
</feature>
<evidence type="ECO:0000313" key="3">
    <source>
        <dbReference type="Proteomes" id="UP000194143"/>
    </source>
</evidence>
<protein>
    <recommendedName>
        <fullName evidence="4">Type II secretion system protein GspF domain-containing protein</fullName>
    </recommendedName>
</protein>
<feature type="transmembrane region" description="Helical" evidence="1">
    <location>
        <begin position="82"/>
        <end position="103"/>
    </location>
</feature>
<keyword evidence="2" id="KW-0614">Plasmid</keyword>